<keyword evidence="2" id="KW-1003">Cell membrane</keyword>
<proteinExistence type="predicted"/>
<feature type="transmembrane region" description="Helical" evidence="8">
    <location>
        <begin position="111"/>
        <end position="128"/>
    </location>
</feature>
<comment type="subcellular location">
    <subcellularLocation>
        <location evidence="1">Cell membrane</location>
        <topology evidence="1">Multi-pass membrane protein</topology>
    </subcellularLocation>
</comment>
<evidence type="ECO:0000256" key="7">
    <source>
        <dbReference type="ARBA" id="ARBA00023136"/>
    </source>
</evidence>
<dbReference type="EMBL" id="LAZR01010312">
    <property type="protein sequence ID" value="KKM67637.1"/>
    <property type="molecule type" value="Genomic_DNA"/>
</dbReference>
<evidence type="ECO:0000259" key="9">
    <source>
        <dbReference type="Pfam" id="PF13231"/>
    </source>
</evidence>
<organism evidence="10">
    <name type="scientific">marine sediment metagenome</name>
    <dbReference type="NCBI Taxonomy" id="412755"/>
    <lineage>
        <taxon>unclassified sequences</taxon>
        <taxon>metagenomes</taxon>
        <taxon>ecological metagenomes</taxon>
    </lineage>
</organism>
<comment type="caution">
    <text evidence="10">The sequence shown here is derived from an EMBL/GenBank/DDBJ whole genome shotgun (WGS) entry which is preliminary data.</text>
</comment>
<name>A0A0F9MEP8_9ZZZZ</name>
<keyword evidence="4" id="KW-0808">Transferase</keyword>
<evidence type="ECO:0000256" key="2">
    <source>
        <dbReference type="ARBA" id="ARBA00022475"/>
    </source>
</evidence>
<feature type="transmembrane region" description="Helical" evidence="8">
    <location>
        <begin position="134"/>
        <end position="152"/>
    </location>
</feature>
<feature type="domain" description="Glycosyltransferase RgtA/B/C/D-like" evidence="9">
    <location>
        <begin position="60"/>
        <end position="182"/>
    </location>
</feature>
<evidence type="ECO:0000313" key="10">
    <source>
        <dbReference type="EMBL" id="KKM67637.1"/>
    </source>
</evidence>
<dbReference type="PANTHER" id="PTHR33908">
    <property type="entry name" value="MANNOSYLTRANSFERASE YKCB-RELATED"/>
    <property type="match status" value="1"/>
</dbReference>
<evidence type="ECO:0000256" key="4">
    <source>
        <dbReference type="ARBA" id="ARBA00022679"/>
    </source>
</evidence>
<keyword evidence="7 8" id="KW-0472">Membrane</keyword>
<feature type="transmembrane region" description="Helical" evidence="8">
    <location>
        <begin position="159"/>
        <end position="182"/>
    </location>
</feature>
<keyword evidence="3" id="KW-0328">Glycosyltransferase</keyword>
<dbReference type="GO" id="GO:0010041">
    <property type="term" value="P:response to iron(III) ion"/>
    <property type="evidence" value="ECO:0007669"/>
    <property type="project" value="TreeGrafter"/>
</dbReference>
<dbReference type="Pfam" id="PF13231">
    <property type="entry name" value="PMT_2"/>
    <property type="match status" value="1"/>
</dbReference>
<evidence type="ECO:0000256" key="3">
    <source>
        <dbReference type="ARBA" id="ARBA00022676"/>
    </source>
</evidence>
<dbReference type="GO" id="GO:0016763">
    <property type="term" value="F:pentosyltransferase activity"/>
    <property type="evidence" value="ECO:0007669"/>
    <property type="project" value="TreeGrafter"/>
</dbReference>
<dbReference type="GO" id="GO:0005886">
    <property type="term" value="C:plasma membrane"/>
    <property type="evidence" value="ECO:0007669"/>
    <property type="project" value="UniProtKB-SubCell"/>
</dbReference>
<dbReference type="PANTHER" id="PTHR33908:SF3">
    <property type="entry name" value="UNDECAPRENYL PHOSPHATE-ALPHA-4-AMINO-4-DEOXY-L-ARABINOSE ARABINOSYL TRANSFERASE"/>
    <property type="match status" value="1"/>
</dbReference>
<accession>A0A0F9MEP8</accession>
<evidence type="ECO:0000256" key="6">
    <source>
        <dbReference type="ARBA" id="ARBA00022989"/>
    </source>
</evidence>
<protein>
    <recommendedName>
        <fullName evidence="9">Glycosyltransferase RgtA/B/C/D-like domain-containing protein</fullName>
    </recommendedName>
</protein>
<evidence type="ECO:0000256" key="5">
    <source>
        <dbReference type="ARBA" id="ARBA00022692"/>
    </source>
</evidence>
<reference evidence="10" key="1">
    <citation type="journal article" date="2015" name="Nature">
        <title>Complex archaea that bridge the gap between prokaryotes and eukaryotes.</title>
        <authorList>
            <person name="Spang A."/>
            <person name="Saw J.H."/>
            <person name="Jorgensen S.L."/>
            <person name="Zaremba-Niedzwiedzka K."/>
            <person name="Martijn J."/>
            <person name="Lind A.E."/>
            <person name="van Eijk R."/>
            <person name="Schleper C."/>
            <person name="Guy L."/>
            <person name="Ettema T.J."/>
        </authorList>
    </citation>
    <scope>NUCLEOTIDE SEQUENCE</scope>
</reference>
<dbReference type="InterPro" id="IPR038731">
    <property type="entry name" value="RgtA/B/C-like"/>
</dbReference>
<evidence type="ECO:0000256" key="1">
    <source>
        <dbReference type="ARBA" id="ARBA00004651"/>
    </source>
</evidence>
<keyword evidence="5 8" id="KW-0812">Transmembrane</keyword>
<evidence type="ECO:0000256" key="8">
    <source>
        <dbReference type="SAM" id="Phobius"/>
    </source>
</evidence>
<sequence>MSARRVTQLTLAAFLVVAAVGGLARPLMPVDETRYLAVAWEMWLSGDYLVPTKNFELYTHKPPLLFWLINLVWSVTGVSEIAARLVGPVCATLTVAASARLARRLWPDDPWIGARAALALAGSMIFAISGGLTMFDALLALTTVLAMLALVRAVQTGRWLWWVGLGLGIGLGVLAKGPVILIHTLPAMLAVPV</sequence>
<feature type="non-terminal residue" evidence="10">
    <location>
        <position position="193"/>
    </location>
</feature>
<keyword evidence="6 8" id="KW-1133">Transmembrane helix</keyword>
<gene>
    <name evidence="10" type="ORF">LCGC14_1469070</name>
</gene>
<dbReference type="GO" id="GO:0009103">
    <property type="term" value="P:lipopolysaccharide biosynthetic process"/>
    <property type="evidence" value="ECO:0007669"/>
    <property type="project" value="TreeGrafter"/>
</dbReference>
<dbReference type="AlphaFoldDB" id="A0A0F9MEP8"/>
<dbReference type="InterPro" id="IPR050297">
    <property type="entry name" value="LipidA_mod_glycosyltrf_83"/>
</dbReference>